<reference evidence="2 3" key="1">
    <citation type="submission" date="2016-12" db="EMBL/GenBank/DDBJ databases">
        <title>Clostridium tepidum sp. nov., a close relative of Clostridium sporogenes and Clostridium botulinum Group I.</title>
        <authorList>
            <person name="Dobritsa A.P."/>
            <person name="Kutumbaka K."/>
            <person name="Werner K."/>
            <person name="Samadpour M."/>
        </authorList>
    </citation>
    <scope>NUCLEOTIDE SEQUENCE [LARGE SCALE GENOMIC DNA]</scope>
    <source>
        <strain evidence="2 3">PE</strain>
    </source>
</reference>
<keyword evidence="1" id="KW-0812">Transmembrane</keyword>
<comment type="caution">
    <text evidence="2">The sequence shown here is derived from an EMBL/GenBank/DDBJ whole genome shotgun (WGS) entry which is preliminary data.</text>
</comment>
<proteinExistence type="predicted"/>
<dbReference type="EMBL" id="MRAD01000012">
    <property type="protein sequence ID" value="OOO61572.1"/>
    <property type="molecule type" value="Genomic_DNA"/>
</dbReference>
<feature type="transmembrane region" description="Helical" evidence="1">
    <location>
        <begin position="56"/>
        <end position="79"/>
    </location>
</feature>
<organism evidence="2 3">
    <name type="scientific">Clostridium tepidum</name>
    <dbReference type="NCBI Taxonomy" id="1962263"/>
    <lineage>
        <taxon>Bacteria</taxon>
        <taxon>Bacillati</taxon>
        <taxon>Bacillota</taxon>
        <taxon>Clostridia</taxon>
        <taxon>Eubacteriales</taxon>
        <taxon>Clostridiaceae</taxon>
        <taxon>Clostridium</taxon>
    </lineage>
</organism>
<accession>A0ABX3L2G9</accession>
<keyword evidence="1" id="KW-1133">Transmembrane helix</keyword>
<evidence type="ECO:0000313" key="3">
    <source>
        <dbReference type="Proteomes" id="UP000190206"/>
    </source>
</evidence>
<keyword evidence="1" id="KW-0472">Membrane</keyword>
<protein>
    <submittedName>
        <fullName evidence="2">Uncharacterized protein</fullName>
    </submittedName>
</protein>
<sequence>MEKMMDMYSDNNELIKKHSKFQKKLSLINLIITTLICIAPSMWLVVRIAYNETEKLLVTTLLAIPTLIYMTYTWCAYFYQKKLDKLYEELDKLDEEIERLRN</sequence>
<name>A0ABX3L2G9_9CLOT</name>
<gene>
    <name evidence="2" type="ORF">BS637_11645</name>
</gene>
<evidence type="ECO:0000313" key="2">
    <source>
        <dbReference type="EMBL" id="OOO61572.1"/>
    </source>
</evidence>
<feature type="transmembrane region" description="Helical" evidence="1">
    <location>
        <begin position="27"/>
        <end position="50"/>
    </location>
</feature>
<evidence type="ECO:0000256" key="1">
    <source>
        <dbReference type="SAM" id="Phobius"/>
    </source>
</evidence>
<dbReference type="Proteomes" id="UP000190206">
    <property type="component" value="Unassembled WGS sequence"/>
</dbReference>
<dbReference type="RefSeq" id="WP_078024984.1">
    <property type="nucleotide sequence ID" value="NZ_JADPGM010000015.1"/>
</dbReference>
<keyword evidence="3" id="KW-1185">Reference proteome</keyword>